<dbReference type="PANTHER" id="PTHR46577:SF2">
    <property type="entry name" value="TRANSCRIPTIONAL REGULATORY PROTEIN"/>
    <property type="match status" value="1"/>
</dbReference>
<dbReference type="GO" id="GO:0030170">
    <property type="term" value="F:pyridoxal phosphate binding"/>
    <property type="evidence" value="ECO:0007669"/>
    <property type="project" value="InterPro"/>
</dbReference>
<dbReference type="CDD" id="cd00609">
    <property type="entry name" value="AAT_like"/>
    <property type="match status" value="1"/>
</dbReference>
<evidence type="ECO:0000256" key="5">
    <source>
        <dbReference type="ARBA" id="ARBA00023163"/>
    </source>
</evidence>
<gene>
    <name evidence="7" type="ORF">I3X05_13145</name>
</gene>
<dbReference type="Proteomes" id="UP000594435">
    <property type="component" value="Chromosome 1"/>
</dbReference>
<sequence length="477" mass="54046">MLRPWQTQLWLDNSTGNTIHARLVNKLIEDILTGRLEAGALLPGSRSLATVLGLNRKTVQIAYDELIAQGWLVTQAKRGTFVSDRLPEQRMSEQYQYLLAGSAKPVIDHAEAEPLSVKENPSCNDGIPDARLIPYELLARAYRRALIAASRKQYLGYGDPQGTIELRHALQRMLIQERYLNLSSAQICTVRGSQMAIYLASRVLKPSDGVMVFEELTYAPALAAFEEAGFTILRCKTDQQGLDITHLQQLISGRKVAAIYTTPHHHYPTTVTMVMERRLLLLQLSTQHDFYIVEDDYDHEFHFDSRPIPPLASLPGADRVLHIGSLSKVFAPGLRIGYLVASAAFVEKVVQQILMIDRQGNTLTELALAELLQSGEVKRHIRKCKKIYKTRRDHCVNELKRLFGDRVRFHIPAGGLAFWLELGTQPQFDLAELATEPHFFVDKQRCFVRFGFGSFTEQEITAELTRLDWLLFPRSHS</sequence>
<evidence type="ECO:0000313" key="7">
    <source>
        <dbReference type="EMBL" id="QPL52933.1"/>
    </source>
</evidence>
<keyword evidence="3" id="KW-0805">Transcription regulation</keyword>
<dbReference type="Pfam" id="PF00155">
    <property type="entry name" value="Aminotran_1_2"/>
    <property type="match status" value="1"/>
</dbReference>
<keyword evidence="7" id="KW-0808">Transferase</keyword>
<protein>
    <submittedName>
        <fullName evidence="7">PLP-dependent aminotransferase family protein</fullName>
    </submittedName>
</protein>
<dbReference type="InterPro" id="IPR015424">
    <property type="entry name" value="PyrdxlP-dep_Trfase"/>
</dbReference>
<dbReference type="AlphaFoldDB" id="A0AAJ4I9Z2"/>
<comment type="similarity">
    <text evidence="1">In the C-terminal section; belongs to the class-I pyridoxal-phosphate-dependent aminotransferase family.</text>
</comment>
<evidence type="ECO:0000256" key="3">
    <source>
        <dbReference type="ARBA" id="ARBA00023015"/>
    </source>
</evidence>
<dbReference type="PANTHER" id="PTHR46577">
    <property type="entry name" value="HTH-TYPE TRANSCRIPTIONAL REGULATORY PROTEIN GABR"/>
    <property type="match status" value="1"/>
</dbReference>
<dbReference type="InterPro" id="IPR004839">
    <property type="entry name" value="Aminotransferase_I/II_large"/>
</dbReference>
<dbReference type="RefSeq" id="WP_337970770.1">
    <property type="nucleotide sequence ID" value="NZ_CP065217.1"/>
</dbReference>
<dbReference type="SUPFAM" id="SSF53383">
    <property type="entry name" value="PLP-dependent transferases"/>
    <property type="match status" value="1"/>
</dbReference>
<organism evidence="7 8">
    <name type="scientific">Vibrio navarrensis</name>
    <dbReference type="NCBI Taxonomy" id="29495"/>
    <lineage>
        <taxon>Bacteria</taxon>
        <taxon>Pseudomonadati</taxon>
        <taxon>Pseudomonadota</taxon>
        <taxon>Gammaproteobacteria</taxon>
        <taxon>Vibrionales</taxon>
        <taxon>Vibrionaceae</taxon>
        <taxon>Vibrio</taxon>
    </lineage>
</organism>
<dbReference type="InterPro" id="IPR015421">
    <property type="entry name" value="PyrdxlP-dep_Trfase_major"/>
</dbReference>
<dbReference type="GO" id="GO:0008483">
    <property type="term" value="F:transaminase activity"/>
    <property type="evidence" value="ECO:0007669"/>
    <property type="project" value="UniProtKB-KW"/>
</dbReference>
<dbReference type="CDD" id="cd07377">
    <property type="entry name" value="WHTH_GntR"/>
    <property type="match status" value="1"/>
</dbReference>
<evidence type="ECO:0000313" key="8">
    <source>
        <dbReference type="Proteomes" id="UP000594435"/>
    </source>
</evidence>
<dbReference type="SUPFAM" id="SSF46785">
    <property type="entry name" value="Winged helix' DNA-binding domain"/>
    <property type="match status" value="1"/>
</dbReference>
<dbReference type="GO" id="GO:0003700">
    <property type="term" value="F:DNA-binding transcription factor activity"/>
    <property type="evidence" value="ECO:0007669"/>
    <property type="project" value="InterPro"/>
</dbReference>
<dbReference type="InterPro" id="IPR036388">
    <property type="entry name" value="WH-like_DNA-bd_sf"/>
</dbReference>
<accession>A0AAJ4I9Z2</accession>
<feature type="domain" description="HTH gntR-type" evidence="6">
    <location>
        <begin position="17"/>
        <end position="85"/>
    </location>
</feature>
<dbReference type="PROSITE" id="PS50949">
    <property type="entry name" value="HTH_GNTR"/>
    <property type="match status" value="1"/>
</dbReference>
<dbReference type="Gene3D" id="3.40.640.10">
    <property type="entry name" value="Type I PLP-dependent aspartate aminotransferase-like (Major domain)"/>
    <property type="match status" value="1"/>
</dbReference>
<proteinExistence type="inferred from homology"/>
<keyword evidence="7" id="KW-0032">Aminotransferase</keyword>
<dbReference type="Gene3D" id="1.10.10.10">
    <property type="entry name" value="Winged helix-like DNA-binding domain superfamily/Winged helix DNA-binding domain"/>
    <property type="match status" value="1"/>
</dbReference>
<dbReference type="Pfam" id="PF00392">
    <property type="entry name" value="GntR"/>
    <property type="match status" value="1"/>
</dbReference>
<dbReference type="EMBL" id="CP065217">
    <property type="protein sequence ID" value="QPL52933.1"/>
    <property type="molecule type" value="Genomic_DNA"/>
</dbReference>
<evidence type="ECO:0000256" key="1">
    <source>
        <dbReference type="ARBA" id="ARBA00005384"/>
    </source>
</evidence>
<dbReference type="InterPro" id="IPR051446">
    <property type="entry name" value="HTH_trans_reg/aminotransferase"/>
</dbReference>
<evidence type="ECO:0000256" key="2">
    <source>
        <dbReference type="ARBA" id="ARBA00022898"/>
    </source>
</evidence>
<keyword evidence="2" id="KW-0663">Pyridoxal phosphate</keyword>
<dbReference type="SMART" id="SM00345">
    <property type="entry name" value="HTH_GNTR"/>
    <property type="match status" value="1"/>
</dbReference>
<dbReference type="InterPro" id="IPR036390">
    <property type="entry name" value="WH_DNA-bd_sf"/>
</dbReference>
<evidence type="ECO:0000259" key="6">
    <source>
        <dbReference type="PROSITE" id="PS50949"/>
    </source>
</evidence>
<name>A0AAJ4I9Z2_9VIBR</name>
<evidence type="ECO:0000256" key="4">
    <source>
        <dbReference type="ARBA" id="ARBA00023125"/>
    </source>
</evidence>
<dbReference type="InterPro" id="IPR000524">
    <property type="entry name" value="Tscrpt_reg_HTH_GntR"/>
</dbReference>
<reference evidence="7 8" key="1">
    <citation type="submission" date="2020-11" db="EMBL/GenBank/DDBJ databases">
        <title>Complete and Circularized Genome Assembly of a human isolate of Vibrio navarrensis biotype pommerensis with MiSeq and MinION Sequence Data.</title>
        <authorList>
            <person name="Schwartz K."/>
            <person name="Borowiak M."/>
            <person name="Deneke C."/>
            <person name="Balau V."/>
            <person name="Metelmann C."/>
            <person name="Strauch E."/>
        </authorList>
    </citation>
    <scope>NUCLEOTIDE SEQUENCE [LARGE SCALE GENOMIC DNA]</scope>
    <source>
        <strain evidence="7 8">20-VB00237</strain>
    </source>
</reference>
<dbReference type="GO" id="GO:0003677">
    <property type="term" value="F:DNA binding"/>
    <property type="evidence" value="ECO:0007669"/>
    <property type="project" value="UniProtKB-KW"/>
</dbReference>
<keyword evidence="5" id="KW-0804">Transcription</keyword>
<keyword evidence="4" id="KW-0238">DNA-binding</keyword>